<protein>
    <submittedName>
        <fullName evidence="3">Transcriptional regulator</fullName>
    </submittedName>
</protein>
<dbReference type="Pfam" id="PF03704">
    <property type="entry name" value="BTAD"/>
    <property type="match status" value="1"/>
</dbReference>
<name>A0A3A9ZHR8_9ACTN</name>
<sequence>MATATSREFRKPAGPHVADHRIARPGRRIPRRPTHPRHRRRCHPVPVDRRSSMRNSAPQPIQDPSTTEATPSYADNVVPLRRTGTRTAAADNRTARLQLLGAFELHCGDRRIPVGAAAQRLLALLALRQHPLARNTAAGMLWPDVTDQRAQANLRTALYRLNQVCSGRVVEATAHTVRLSPSVSVDATEVAEFATTLLDDPTRLPARWPAIESMHRDLLPEWDHGWLRPEQQRYRSLRLHCLEALCDRLLQRGRFGQAADAVLAVVHADPFRESAHGKLIRVYLAEGNRNEAVQHYLHYRRTLRDELGLNPSPEIGQLVNAA</sequence>
<gene>
    <name evidence="3" type="ORF">D7223_13860</name>
</gene>
<dbReference type="Gene3D" id="1.25.40.10">
    <property type="entry name" value="Tetratricopeptide repeat domain"/>
    <property type="match status" value="1"/>
</dbReference>
<accession>A0A3A9ZHR8</accession>
<dbReference type="InterPro" id="IPR005158">
    <property type="entry name" value="BTAD"/>
</dbReference>
<feature type="compositionally biased region" description="Polar residues" evidence="1">
    <location>
        <begin position="53"/>
        <end position="70"/>
    </location>
</feature>
<dbReference type="InterPro" id="IPR011990">
    <property type="entry name" value="TPR-like_helical_dom_sf"/>
</dbReference>
<organism evidence="3 4">
    <name type="scientific">Micromonospora endolithica</name>
    <dbReference type="NCBI Taxonomy" id="230091"/>
    <lineage>
        <taxon>Bacteria</taxon>
        <taxon>Bacillati</taxon>
        <taxon>Actinomycetota</taxon>
        <taxon>Actinomycetes</taxon>
        <taxon>Micromonosporales</taxon>
        <taxon>Micromonosporaceae</taxon>
        <taxon>Micromonospora</taxon>
    </lineage>
</organism>
<dbReference type="Proteomes" id="UP000281726">
    <property type="component" value="Unassembled WGS sequence"/>
</dbReference>
<dbReference type="InterPro" id="IPR036388">
    <property type="entry name" value="WH-like_DNA-bd_sf"/>
</dbReference>
<proteinExistence type="predicted"/>
<feature type="domain" description="Bacterial transcriptional activator" evidence="2">
    <location>
        <begin position="185"/>
        <end position="319"/>
    </location>
</feature>
<reference evidence="3 4" key="1">
    <citation type="journal article" date="2004" name="Syst. Appl. Microbiol.">
        <title>Cryptoendolithic actinomycetes from antarctic sandstone rock samples: Micromonospora endolithica sp. nov. and two isolates related to Micromonospora coerulea Jensen 1932.</title>
        <authorList>
            <person name="Hirsch P."/>
            <person name="Mevs U."/>
            <person name="Kroppenstedt R.M."/>
            <person name="Schumann P."/>
            <person name="Stackebrandt E."/>
        </authorList>
    </citation>
    <scope>NUCLEOTIDE SEQUENCE [LARGE SCALE GENOMIC DNA]</scope>
    <source>
        <strain evidence="3 4">JCM 12677</strain>
    </source>
</reference>
<dbReference type="OrthoDB" id="5509004at2"/>
<feature type="region of interest" description="Disordered" evidence="1">
    <location>
        <begin position="1"/>
        <end position="73"/>
    </location>
</feature>
<dbReference type="SUPFAM" id="SSF48452">
    <property type="entry name" value="TPR-like"/>
    <property type="match status" value="1"/>
</dbReference>
<dbReference type="SMART" id="SM01043">
    <property type="entry name" value="BTAD"/>
    <property type="match status" value="1"/>
</dbReference>
<evidence type="ECO:0000313" key="4">
    <source>
        <dbReference type="Proteomes" id="UP000281726"/>
    </source>
</evidence>
<evidence type="ECO:0000256" key="1">
    <source>
        <dbReference type="SAM" id="MobiDB-lite"/>
    </source>
</evidence>
<evidence type="ECO:0000313" key="3">
    <source>
        <dbReference type="EMBL" id="RKN47823.1"/>
    </source>
</evidence>
<feature type="compositionally biased region" description="Basic residues" evidence="1">
    <location>
        <begin position="23"/>
        <end position="43"/>
    </location>
</feature>
<evidence type="ECO:0000259" key="2">
    <source>
        <dbReference type="SMART" id="SM01043"/>
    </source>
</evidence>
<dbReference type="InterPro" id="IPR051677">
    <property type="entry name" value="AfsR-DnrI-RedD_regulator"/>
</dbReference>
<keyword evidence="4" id="KW-1185">Reference proteome</keyword>
<feature type="compositionally biased region" description="Basic and acidic residues" evidence="1">
    <location>
        <begin position="7"/>
        <end position="22"/>
    </location>
</feature>
<dbReference type="AlphaFoldDB" id="A0A3A9ZHR8"/>
<dbReference type="PANTHER" id="PTHR35807">
    <property type="entry name" value="TRANSCRIPTIONAL REGULATOR REDD-RELATED"/>
    <property type="match status" value="1"/>
</dbReference>
<dbReference type="EMBL" id="RBAK01000004">
    <property type="protein sequence ID" value="RKN47823.1"/>
    <property type="molecule type" value="Genomic_DNA"/>
</dbReference>
<comment type="caution">
    <text evidence="3">The sequence shown here is derived from an EMBL/GenBank/DDBJ whole genome shotgun (WGS) entry which is preliminary data.</text>
</comment>
<dbReference type="Gene3D" id="1.10.10.10">
    <property type="entry name" value="Winged helix-like DNA-binding domain superfamily/Winged helix DNA-binding domain"/>
    <property type="match status" value="1"/>
</dbReference>